<dbReference type="EMBL" id="ML978718">
    <property type="protein sequence ID" value="KAF2087927.1"/>
    <property type="molecule type" value="Genomic_DNA"/>
</dbReference>
<keyword evidence="5" id="KW-0256">Endoplasmic reticulum</keyword>
<evidence type="ECO:0000256" key="6">
    <source>
        <dbReference type="ARBA" id="ARBA00022989"/>
    </source>
</evidence>
<evidence type="ECO:0000256" key="1">
    <source>
        <dbReference type="ARBA" id="ARBA00004477"/>
    </source>
</evidence>
<evidence type="ECO:0000313" key="11">
    <source>
        <dbReference type="Proteomes" id="UP000799776"/>
    </source>
</evidence>
<reference evidence="10" key="1">
    <citation type="journal article" date="2020" name="Stud. Mycol.">
        <title>101 Dothideomycetes genomes: a test case for predicting lifestyles and emergence of pathogens.</title>
        <authorList>
            <person name="Haridas S."/>
            <person name="Albert R."/>
            <person name="Binder M."/>
            <person name="Bloem J."/>
            <person name="Labutti K."/>
            <person name="Salamov A."/>
            <person name="Andreopoulos B."/>
            <person name="Baker S."/>
            <person name="Barry K."/>
            <person name="Bills G."/>
            <person name="Bluhm B."/>
            <person name="Cannon C."/>
            <person name="Castanera R."/>
            <person name="Culley D."/>
            <person name="Daum C."/>
            <person name="Ezra D."/>
            <person name="Gonzalez J."/>
            <person name="Henrissat B."/>
            <person name="Kuo A."/>
            <person name="Liang C."/>
            <person name="Lipzen A."/>
            <person name="Lutzoni F."/>
            <person name="Magnuson J."/>
            <person name="Mondo S."/>
            <person name="Nolan M."/>
            <person name="Ohm R."/>
            <person name="Pangilinan J."/>
            <person name="Park H.-J."/>
            <person name="Ramirez L."/>
            <person name="Alfaro M."/>
            <person name="Sun H."/>
            <person name="Tritt A."/>
            <person name="Yoshinaga Y."/>
            <person name="Zwiers L.-H."/>
            <person name="Turgeon B."/>
            <person name="Goodwin S."/>
            <person name="Spatafora J."/>
            <person name="Crous P."/>
            <person name="Grigoriev I."/>
        </authorList>
    </citation>
    <scope>NUCLEOTIDE SEQUENCE</scope>
    <source>
        <strain evidence="10">CBS 121410</strain>
    </source>
</reference>
<comment type="caution">
    <text evidence="10">The sequence shown here is derived from an EMBL/GenBank/DDBJ whole genome shotgun (WGS) entry which is preliminary data.</text>
</comment>
<evidence type="ECO:0000256" key="8">
    <source>
        <dbReference type="SAM" id="MobiDB-lite"/>
    </source>
</evidence>
<evidence type="ECO:0000256" key="5">
    <source>
        <dbReference type="ARBA" id="ARBA00022824"/>
    </source>
</evidence>
<comment type="subcellular location">
    <subcellularLocation>
        <location evidence="1">Endoplasmic reticulum membrane</location>
        <topology evidence="1">Multi-pass membrane protein</topology>
    </subcellularLocation>
</comment>
<dbReference type="Proteomes" id="UP000799776">
    <property type="component" value="Unassembled WGS sequence"/>
</dbReference>
<keyword evidence="6 9" id="KW-1133">Transmembrane helix</keyword>
<evidence type="ECO:0000256" key="9">
    <source>
        <dbReference type="SAM" id="Phobius"/>
    </source>
</evidence>
<dbReference type="AlphaFoldDB" id="A0A9P4HWY3"/>
<feature type="transmembrane region" description="Helical" evidence="9">
    <location>
        <begin position="168"/>
        <end position="188"/>
    </location>
</feature>
<organism evidence="10 11">
    <name type="scientific">Saccharata proteae CBS 121410</name>
    <dbReference type="NCBI Taxonomy" id="1314787"/>
    <lineage>
        <taxon>Eukaryota</taxon>
        <taxon>Fungi</taxon>
        <taxon>Dikarya</taxon>
        <taxon>Ascomycota</taxon>
        <taxon>Pezizomycotina</taxon>
        <taxon>Dothideomycetes</taxon>
        <taxon>Dothideomycetes incertae sedis</taxon>
        <taxon>Botryosphaeriales</taxon>
        <taxon>Saccharataceae</taxon>
        <taxon>Saccharata</taxon>
    </lineage>
</organism>
<evidence type="ECO:0000256" key="3">
    <source>
        <dbReference type="ARBA" id="ARBA00022502"/>
    </source>
</evidence>
<proteinExistence type="predicted"/>
<evidence type="ECO:0000256" key="2">
    <source>
        <dbReference type="ARBA" id="ARBA00004687"/>
    </source>
</evidence>
<name>A0A9P4HWY3_9PEZI</name>
<evidence type="ECO:0000313" key="10">
    <source>
        <dbReference type="EMBL" id="KAF2087927.1"/>
    </source>
</evidence>
<evidence type="ECO:0000256" key="7">
    <source>
        <dbReference type="ARBA" id="ARBA00023136"/>
    </source>
</evidence>
<accession>A0A9P4HWY3</accession>
<keyword evidence="7 9" id="KW-0472">Membrane</keyword>
<feature type="transmembrane region" description="Helical" evidence="9">
    <location>
        <begin position="241"/>
        <end position="262"/>
    </location>
</feature>
<feature type="compositionally biased region" description="Low complexity" evidence="8">
    <location>
        <begin position="1"/>
        <end position="13"/>
    </location>
</feature>
<feature type="region of interest" description="Disordered" evidence="8">
    <location>
        <begin position="1"/>
        <end position="38"/>
    </location>
</feature>
<feature type="transmembrane region" description="Helical" evidence="9">
    <location>
        <begin position="135"/>
        <end position="162"/>
    </location>
</feature>
<comment type="pathway">
    <text evidence="2">Glycolipid biosynthesis; glycosylphosphatidylinositol-anchor biosynthesis.</text>
</comment>
<protein>
    <submittedName>
        <fullName evidence="10">PIG-F-domain-containing protein</fullName>
    </submittedName>
</protein>
<dbReference type="OrthoDB" id="17366at2759"/>
<keyword evidence="11" id="KW-1185">Reference proteome</keyword>
<evidence type="ECO:0000256" key="4">
    <source>
        <dbReference type="ARBA" id="ARBA00022692"/>
    </source>
</evidence>
<dbReference type="GO" id="GO:0005789">
    <property type="term" value="C:endoplasmic reticulum membrane"/>
    <property type="evidence" value="ECO:0007669"/>
    <property type="project" value="UniProtKB-SubCell"/>
</dbReference>
<dbReference type="GO" id="GO:0006506">
    <property type="term" value="P:GPI anchor biosynthetic process"/>
    <property type="evidence" value="ECO:0007669"/>
    <property type="project" value="UniProtKB-KW"/>
</dbReference>
<sequence length="270" mass="27823">MAASSSALSAPRPTTKPPRTPSRSPRRGARTSHHLTSAPIEHLHTNLARTYTHIHPLVVCSIFAAQFPAIVADPVPALATALVPLGLAQTVYSVLCLPAAGTGAAAAAAGQEGAGGKGGKGVGKGRRKGGWSGKVVTSILSLLLTTLLGIPLLTVLLILFGAPLTTHLPHTLLAAAHIAYLSGVPLVYTHGVDAPKWKELIALMVPADEVFGAAVGTLVGAWAGAVPIPLDWDREWQKWPVTIVCGAYAGFAIGKFLGGVALKGRVFAFN</sequence>
<feature type="compositionally biased region" description="Basic residues" evidence="8">
    <location>
        <begin position="24"/>
        <end position="33"/>
    </location>
</feature>
<dbReference type="Pfam" id="PF06699">
    <property type="entry name" value="PIG-F"/>
    <property type="match status" value="1"/>
</dbReference>
<gene>
    <name evidence="10" type="ORF">K490DRAFT_41130</name>
</gene>
<keyword evidence="4 9" id="KW-0812">Transmembrane</keyword>
<keyword evidence="3" id="KW-0337">GPI-anchor biosynthesis</keyword>
<dbReference type="InterPro" id="IPR009580">
    <property type="entry name" value="GPI_biosynthesis_protein_Pig-F"/>
</dbReference>